<gene>
    <name evidence="3" type="ORF">Pmar_PMAR027982</name>
</gene>
<feature type="transmembrane region" description="Helical" evidence="2">
    <location>
        <begin position="537"/>
        <end position="555"/>
    </location>
</feature>
<reference evidence="3 4" key="1">
    <citation type="submission" date="2008-07" db="EMBL/GenBank/DDBJ databases">
        <authorList>
            <person name="El-Sayed N."/>
            <person name="Caler E."/>
            <person name="Inman J."/>
            <person name="Amedeo P."/>
            <person name="Hass B."/>
            <person name="Wortman J."/>
        </authorList>
    </citation>
    <scope>NUCLEOTIDE SEQUENCE [LARGE SCALE GENOMIC DNA]</scope>
    <source>
        <strain evidence="4">ATCC 50983 / TXsc</strain>
    </source>
</reference>
<feature type="transmembrane region" description="Helical" evidence="2">
    <location>
        <begin position="12"/>
        <end position="34"/>
    </location>
</feature>
<evidence type="ECO:0000256" key="1">
    <source>
        <dbReference type="SAM" id="MobiDB-lite"/>
    </source>
</evidence>
<keyword evidence="2" id="KW-0812">Transmembrane</keyword>
<evidence type="ECO:0000313" key="3">
    <source>
        <dbReference type="EMBL" id="EEQ99320.1"/>
    </source>
</evidence>
<organism evidence="4">
    <name type="scientific">Perkinsus marinus (strain ATCC 50983 / TXsc)</name>
    <dbReference type="NCBI Taxonomy" id="423536"/>
    <lineage>
        <taxon>Eukaryota</taxon>
        <taxon>Sar</taxon>
        <taxon>Alveolata</taxon>
        <taxon>Perkinsozoa</taxon>
        <taxon>Perkinsea</taxon>
        <taxon>Perkinsida</taxon>
        <taxon>Perkinsidae</taxon>
        <taxon>Perkinsus</taxon>
    </lineage>
</organism>
<dbReference type="OMA" id="LMAGVWQ"/>
<accession>C5LV82</accession>
<dbReference type="OrthoDB" id="441200at2759"/>
<name>C5LV82_PERM5</name>
<feature type="transmembrane region" description="Helical" evidence="2">
    <location>
        <begin position="497"/>
        <end position="517"/>
    </location>
</feature>
<dbReference type="EMBL" id="GG685819">
    <property type="protein sequence ID" value="EEQ99320.1"/>
    <property type="molecule type" value="Genomic_DNA"/>
</dbReference>
<feature type="transmembrane region" description="Helical" evidence="2">
    <location>
        <begin position="148"/>
        <end position="168"/>
    </location>
</feature>
<evidence type="ECO:0000256" key="2">
    <source>
        <dbReference type="SAM" id="Phobius"/>
    </source>
</evidence>
<proteinExistence type="predicted"/>
<feature type="transmembrane region" description="Helical" evidence="2">
    <location>
        <begin position="203"/>
        <end position="226"/>
    </location>
</feature>
<feature type="transmembrane region" description="Helical" evidence="2">
    <location>
        <begin position="109"/>
        <end position="128"/>
    </location>
</feature>
<dbReference type="GeneID" id="9045347"/>
<feature type="compositionally biased region" description="Polar residues" evidence="1">
    <location>
        <begin position="394"/>
        <end position="406"/>
    </location>
</feature>
<keyword evidence="2" id="KW-0472">Membrane</keyword>
<feature type="region of interest" description="Disordered" evidence="1">
    <location>
        <begin position="371"/>
        <end position="418"/>
    </location>
</feature>
<feature type="transmembrane region" description="Helical" evidence="2">
    <location>
        <begin position="82"/>
        <end position="103"/>
    </location>
</feature>
<dbReference type="Proteomes" id="UP000007800">
    <property type="component" value="Unassembled WGS sequence"/>
</dbReference>
<protein>
    <submittedName>
        <fullName evidence="3">Uncharacterized protein</fullName>
    </submittedName>
</protein>
<feature type="transmembrane region" description="Helical" evidence="2">
    <location>
        <begin position="174"/>
        <end position="191"/>
    </location>
</feature>
<dbReference type="InParanoid" id="C5LV82"/>
<dbReference type="RefSeq" id="XP_002766603.1">
    <property type="nucleotide sequence ID" value="XM_002766557.1"/>
</dbReference>
<keyword evidence="4" id="KW-1185">Reference proteome</keyword>
<feature type="compositionally biased region" description="Polar residues" evidence="1">
    <location>
        <begin position="372"/>
        <end position="384"/>
    </location>
</feature>
<feature type="transmembrane region" description="Helical" evidence="2">
    <location>
        <begin position="46"/>
        <end position="70"/>
    </location>
</feature>
<evidence type="ECO:0000313" key="4">
    <source>
        <dbReference type="Proteomes" id="UP000007800"/>
    </source>
</evidence>
<dbReference type="AlphaFoldDB" id="C5LV82"/>
<keyword evidence="2" id="KW-1133">Transmembrane helix</keyword>
<feature type="transmembrane region" description="Helical" evidence="2">
    <location>
        <begin position="232"/>
        <end position="251"/>
    </location>
</feature>
<sequence length="595" mass="67118">MEPSFLIKIPPFKLYSTAFAACFAPLGCLITFAMPISGPMDLPVWQWLPVLFFIVIQCSFIFAPWANTFLSDVWGDRRVAKYFKIGLMAGVWQLFWLGIVPAFTPYWPLPWMPVIGGLTLSVGVVMVYYELPKDRRSAASRKDMTMMFFTIGNCIFIFAIACPLLYYLSLNYDGFFKMCIFLSFFLLRAGFERIAKHYAKLYCIDCYPIIILFAMYAYEFFVASVISSVTQIWLAMLLIALDLGENLYYIYCSYVRRSSGPGDIGKDTPDGPASLEVRESDAQNIEKDDSKQPRDAWPPELPLVIADPSTLSAVGGVKEDGLSFSRIVPSTDGSVAGNLELNSGSNFPGLEQQVSAELPVTVDCRSIPRRGSSMSTLSSFTNLPKSELQEGEPTDNNGAKTTTNNGSHGGMSLLSSKSDPVGIVENSNTNMDDDEIIQTDERIRRPLSIMTIAICKEVVEILAPVHYLVCFVVLRSLNPKLHDAFWDMTDEEFMRGIRRLLIDIVAEIGVFILLVTFMKRWYHESIISIFLRLMYRFFWPFLTSQMALMTYYIVLQYTNAGMTVPFDFMWIGDKNATWHGGNCYTVGNETIEEVC</sequence>